<dbReference type="InterPro" id="IPR005182">
    <property type="entry name" value="YdbS-like_PH"/>
</dbReference>
<evidence type="ECO:0000256" key="1">
    <source>
        <dbReference type="SAM" id="Phobius"/>
    </source>
</evidence>
<accession>A0A380MWG0</accession>
<keyword evidence="1" id="KW-0472">Membrane</keyword>
<dbReference type="Pfam" id="PF03703">
    <property type="entry name" value="bPH_2"/>
    <property type="match status" value="1"/>
</dbReference>
<dbReference type="Proteomes" id="UP000254575">
    <property type="component" value="Unassembled WGS sequence"/>
</dbReference>
<gene>
    <name evidence="3" type="ORF">NCTC10717_00977</name>
</gene>
<evidence type="ECO:0000259" key="2">
    <source>
        <dbReference type="Pfam" id="PF03703"/>
    </source>
</evidence>
<proteinExistence type="predicted"/>
<reference evidence="3 4" key="1">
    <citation type="submission" date="2018-06" db="EMBL/GenBank/DDBJ databases">
        <authorList>
            <consortium name="Pathogen Informatics"/>
            <person name="Doyle S."/>
        </authorList>
    </citation>
    <scope>NUCLEOTIDE SEQUENCE [LARGE SCALE GENOMIC DNA]</scope>
    <source>
        <strain evidence="3 4">NCTC10717</strain>
    </source>
</reference>
<keyword evidence="1" id="KW-1133">Transmembrane helix</keyword>
<dbReference type="EMBL" id="UHIA01000004">
    <property type="protein sequence ID" value="SUO96386.1"/>
    <property type="molecule type" value="Genomic_DNA"/>
</dbReference>
<dbReference type="AlphaFoldDB" id="A0A380MWG0"/>
<keyword evidence="1" id="KW-0812">Transmembrane</keyword>
<sequence>MDFQPLPREALQEQMANLALMILLLVLPLYVGLIFVLFSMFSQSETFFLKALFWGAILALASAAYGRYFCVLRHRRCQWRLDNHSLCFHIGLWQRHEYYIARSRVQYVDVRQGPLERRFGVSQLFIHTAGGMNVVVLRGLLYEDAQAVRHELIGEHTPPASGLAS</sequence>
<dbReference type="OrthoDB" id="1750577at2"/>
<name>A0A380MWG0_9GAMM</name>
<protein>
    <submittedName>
        <fullName evidence="3">Bacterial membrane flanked domain</fullName>
    </submittedName>
</protein>
<keyword evidence="4" id="KW-1185">Reference proteome</keyword>
<dbReference type="PANTHER" id="PTHR34473">
    <property type="entry name" value="UPF0699 TRANSMEMBRANE PROTEIN YDBS"/>
    <property type="match status" value="1"/>
</dbReference>
<feature type="domain" description="YdbS-like PH" evidence="2">
    <location>
        <begin position="75"/>
        <end position="151"/>
    </location>
</feature>
<organism evidence="3 4">
    <name type="scientific">Suttonella indologenes</name>
    <dbReference type="NCBI Taxonomy" id="13276"/>
    <lineage>
        <taxon>Bacteria</taxon>
        <taxon>Pseudomonadati</taxon>
        <taxon>Pseudomonadota</taxon>
        <taxon>Gammaproteobacteria</taxon>
        <taxon>Cardiobacteriales</taxon>
        <taxon>Cardiobacteriaceae</taxon>
        <taxon>Suttonella</taxon>
    </lineage>
</organism>
<evidence type="ECO:0000313" key="4">
    <source>
        <dbReference type="Proteomes" id="UP000254575"/>
    </source>
</evidence>
<evidence type="ECO:0000313" key="3">
    <source>
        <dbReference type="EMBL" id="SUO96386.1"/>
    </source>
</evidence>
<dbReference type="RefSeq" id="WP_115218245.1">
    <property type="nucleotide sequence ID" value="NZ_UHIA01000004.1"/>
</dbReference>
<feature type="transmembrane region" description="Helical" evidence="1">
    <location>
        <begin position="47"/>
        <end position="70"/>
    </location>
</feature>
<feature type="transmembrane region" description="Helical" evidence="1">
    <location>
        <begin position="18"/>
        <end position="41"/>
    </location>
</feature>
<dbReference type="PANTHER" id="PTHR34473:SF2">
    <property type="entry name" value="UPF0699 TRANSMEMBRANE PROTEIN YDBT"/>
    <property type="match status" value="1"/>
</dbReference>